<dbReference type="OrthoDB" id="1746290at2759"/>
<name>A0A835JLQ9_9ROSI</name>
<evidence type="ECO:0000259" key="5">
    <source>
        <dbReference type="Pfam" id="PF16891"/>
    </source>
</evidence>
<evidence type="ECO:0000256" key="3">
    <source>
        <dbReference type="ARBA" id="ARBA00022801"/>
    </source>
</evidence>
<comment type="cofactor">
    <cofactor evidence="1">
        <name>Mn(2+)</name>
        <dbReference type="ChEBI" id="CHEBI:29035"/>
    </cofactor>
</comment>
<dbReference type="AlphaFoldDB" id="A0A835JLQ9"/>
<evidence type="ECO:0000256" key="2">
    <source>
        <dbReference type="ARBA" id="ARBA00022723"/>
    </source>
</evidence>
<evidence type="ECO:0000256" key="4">
    <source>
        <dbReference type="ARBA" id="ARBA00023211"/>
    </source>
</evidence>
<dbReference type="Proteomes" id="UP000657918">
    <property type="component" value="Unassembled WGS sequence"/>
</dbReference>
<gene>
    <name evidence="6" type="ORF">SADUNF_Sadunf10G0037000</name>
</gene>
<feature type="domain" description="Serine-threonine protein phosphatase N-terminal" evidence="5">
    <location>
        <begin position="69"/>
        <end position="105"/>
    </location>
</feature>
<dbReference type="GO" id="GO:0016787">
    <property type="term" value="F:hydrolase activity"/>
    <property type="evidence" value="ECO:0007669"/>
    <property type="project" value="UniProtKB-KW"/>
</dbReference>
<keyword evidence="4" id="KW-0464">Manganese</keyword>
<dbReference type="EMBL" id="JADGMS010000010">
    <property type="protein sequence ID" value="KAF9673562.1"/>
    <property type="molecule type" value="Genomic_DNA"/>
</dbReference>
<evidence type="ECO:0000313" key="7">
    <source>
        <dbReference type="Proteomes" id="UP000657918"/>
    </source>
</evidence>
<dbReference type="GO" id="GO:0046872">
    <property type="term" value="F:metal ion binding"/>
    <property type="evidence" value="ECO:0007669"/>
    <property type="project" value="UniProtKB-KW"/>
</dbReference>
<sequence length="298" mass="33233">MRFERYFTFTCISLQVTLLGRQIPSCLHHMRKKGRRMISCLYQGGGKHLNLKANRSSAATCDSSPFMCRLLEVGGNQVQLSEADIRQLCTASREIFLKQPDLLELAAPISICGSRFPIRKDRPTCSHCGISGHTVDKCYKVHGFPPGYKFTKGKNAFPSVQQVSGTPQLPITYEQCQQLLSMLKPDVAEHDSSINQVSSFNLKNWKTIGVGREDGGLYYMQQPVSVLPKPSASLIPAKSMTTHSVHDFISANFCTVFLADKQTGLGAQEWVLYVTGFDNQVHLAISQNLRTFWDHIAS</sequence>
<accession>A0A835JLQ9</accession>
<proteinExistence type="predicted"/>
<evidence type="ECO:0000313" key="6">
    <source>
        <dbReference type="EMBL" id="KAF9673562.1"/>
    </source>
</evidence>
<keyword evidence="7" id="KW-1185">Reference proteome</keyword>
<dbReference type="PANTHER" id="PTHR34222">
    <property type="entry name" value="GAG_PRE-INTEGRS DOMAIN-CONTAINING PROTEIN"/>
    <property type="match status" value="1"/>
</dbReference>
<keyword evidence="2" id="KW-0479">Metal-binding</keyword>
<dbReference type="Pfam" id="PF16891">
    <property type="entry name" value="STPPase_N"/>
    <property type="match status" value="1"/>
</dbReference>
<protein>
    <recommendedName>
        <fullName evidence="5">Serine-threonine protein phosphatase N-terminal domain-containing protein</fullName>
    </recommendedName>
</protein>
<reference evidence="6 7" key="1">
    <citation type="submission" date="2020-10" db="EMBL/GenBank/DDBJ databases">
        <title>Plant Genome Project.</title>
        <authorList>
            <person name="Zhang R.-G."/>
        </authorList>
    </citation>
    <scope>NUCLEOTIDE SEQUENCE [LARGE SCALE GENOMIC DNA]</scope>
    <source>
        <strain evidence="6">FAFU-HL-1</strain>
        <tissue evidence="6">Leaf</tissue>
    </source>
</reference>
<comment type="caution">
    <text evidence="6">The sequence shown here is derived from an EMBL/GenBank/DDBJ whole genome shotgun (WGS) entry which is preliminary data.</text>
</comment>
<organism evidence="6 7">
    <name type="scientific">Salix dunnii</name>
    <dbReference type="NCBI Taxonomy" id="1413687"/>
    <lineage>
        <taxon>Eukaryota</taxon>
        <taxon>Viridiplantae</taxon>
        <taxon>Streptophyta</taxon>
        <taxon>Embryophyta</taxon>
        <taxon>Tracheophyta</taxon>
        <taxon>Spermatophyta</taxon>
        <taxon>Magnoliopsida</taxon>
        <taxon>eudicotyledons</taxon>
        <taxon>Gunneridae</taxon>
        <taxon>Pentapetalae</taxon>
        <taxon>rosids</taxon>
        <taxon>fabids</taxon>
        <taxon>Malpighiales</taxon>
        <taxon>Salicaceae</taxon>
        <taxon>Saliceae</taxon>
        <taxon>Salix</taxon>
    </lineage>
</organism>
<keyword evidence="3" id="KW-0378">Hydrolase</keyword>
<evidence type="ECO:0000256" key="1">
    <source>
        <dbReference type="ARBA" id="ARBA00001936"/>
    </source>
</evidence>
<dbReference type="InterPro" id="IPR031675">
    <property type="entry name" value="STPPase_N"/>
</dbReference>
<dbReference type="PANTHER" id="PTHR34222:SF99">
    <property type="entry name" value="PROTEIN, PUTATIVE-RELATED"/>
    <property type="match status" value="1"/>
</dbReference>